<dbReference type="AlphaFoldDB" id="A0A0R3SP45"/>
<protein>
    <submittedName>
        <fullName evidence="4">Secreted protein</fullName>
    </submittedName>
</protein>
<reference evidence="2 3" key="2">
    <citation type="submission" date="2018-11" db="EMBL/GenBank/DDBJ databases">
        <authorList>
            <consortium name="Pathogen Informatics"/>
        </authorList>
    </citation>
    <scope>NUCLEOTIDE SEQUENCE [LARGE SCALE GENOMIC DNA]</scope>
</reference>
<evidence type="ECO:0000313" key="4">
    <source>
        <dbReference type="WBParaSite" id="HDID_0000671001-mRNA-1"/>
    </source>
</evidence>
<dbReference type="WBParaSite" id="HDID_0000671001-mRNA-1">
    <property type="protein sequence ID" value="HDID_0000671001-mRNA-1"/>
    <property type="gene ID" value="HDID_0000671001"/>
</dbReference>
<feature type="region of interest" description="Disordered" evidence="1">
    <location>
        <begin position="18"/>
        <end position="50"/>
    </location>
</feature>
<name>A0A0R3SP45_HYMDI</name>
<evidence type="ECO:0000313" key="3">
    <source>
        <dbReference type="Proteomes" id="UP000274504"/>
    </source>
</evidence>
<evidence type="ECO:0000313" key="2">
    <source>
        <dbReference type="EMBL" id="VDL59026.1"/>
    </source>
</evidence>
<organism evidence="4">
    <name type="scientific">Hymenolepis diminuta</name>
    <name type="common">Rat tapeworm</name>
    <dbReference type="NCBI Taxonomy" id="6216"/>
    <lineage>
        <taxon>Eukaryota</taxon>
        <taxon>Metazoa</taxon>
        <taxon>Spiralia</taxon>
        <taxon>Lophotrochozoa</taxon>
        <taxon>Platyhelminthes</taxon>
        <taxon>Cestoda</taxon>
        <taxon>Eucestoda</taxon>
        <taxon>Cyclophyllidea</taxon>
        <taxon>Hymenolepididae</taxon>
        <taxon>Hymenolepis</taxon>
    </lineage>
</organism>
<reference evidence="4" key="1">
    <citation type="submission" date="2017-02" db="UniProtKB">
        <authorList>
            <consortium name="WormBaseParasite"/>
        </authorList>
    </citation>
    <scope>IDENTIFICATION</scope>
</reference>
<feature type="compositionally biased region" description="Basic and acidic residues" evidence="1">
    <location>
        <begin position="25"/>
        <end position="34"/>
    </location>
</feature>
<accession>A0A0R3SP45</accession>
<dbReference type="Proteomes" id="UP000274504">
    <property type="component" value="Unassembled WGS sequence"/>
</dbReference>
<dbReference type="EMBL" id="UYSG01006983">
    <property type="protein sequence ID" value="VDL59026.1"/>
    <property type="molecule type" value="Genomic_DNA"/>
</dbReference>
<evidence type="ECO:0000256" key="1">
    <source>
        <dbReference type="SAM" id="MobiDB-lite"/>
    </source>
</evidence>
<gene>
    <name evidence="2" type="ORF">HDID_LOCUS6708</name>
</gene>
<feature type="compositionally biased region" description="Gly residues" evidence="1">
    <location>
        <begin position="41"/>
        <end position="50"/>
    </location>
</feature>
<proteinExistence type="predicted"/>
<sequence>MKCRAICWAICSVVASKTISGKNQEPPKEDEKVEGVNPPAGGDGSGGDGS</sequence>